<feature type="region of interest" description="Disordered" evidence="7">
    <location>
        <begin position="730"/>
        <end position="758"/>
    </location>
</feature>
<dbReference type="InterPro" id="IPR047201">
    <property type="entry name" value="ERI-1_3'hExo-like"/>
</dbReference>
<keyword evidence="5" id="KW-0508">mRNA splicing</keyword>
<dbReference type="InterPro" id="IPR012677">
    <property type="entry name" value="Nucleotide-bd_a/b_plait_sf"/>
</dbReference>
<dbReference type="GeneID" id="17325308"/>
<dbReference type="CDD" id="cd12254">
    <property type="entry name" value="RRM_hnRNPH_ESRPs_RBM12_like"/>
    <property type="match status" value="2"/>
</dbReference>
<dbReference type="GO" id="GO:0006397">
    <property type="term" value="P:mRNA processing"/>
    <property type="evidence" value="ECO:0007669"/>
    <property type="project" value="UniProtKB-KW"/>
</dbReference>
<organism evidence="9 10">
    <name type="scientific">Chondrus crispus</name>
    <name type="common">Carrageen Irish moss</name>
    <name type="synonym">Polymorpha crispa</name>
    <dbReference type="NCBI Taxonomy" id="2769"/>
    <lineage>
        <taxon>Eukaryota</taxon>
        <taxon>Rhodophyta</taxon>
        <taxon>Florideophyceae</taxon>
        <taxon>Rhodymeniophycidae</taxon>
        <taxon>Gigartinales</taxon>
        <taxon>Gigartinaceae</taxon>
        <taxon>Chondrus</taxon>
    </lineage>
</organism>
<dbReference type="Gene3D" id="3.30.70.330">
    <property type="match status" value="4"/>
</dbReference>
<dbReference type="AlphaFoldDB" id="R7QIY1"/>
<evidence type="ECO:0000256" key="3">
    <source>
        <dbReference type="ARBA" id="ARBA00022737"/>
    </source>
</evidence>
<keyword evidence="3" id="KW-0677">Repeat</keyword>
<dbReference type="InterPro" id="IPR000504">
    <property type="entry name" value="RRM_dom"/>
</dbReference>
<dbReference type="InterPro" id="IPR050666">
    <property type="entry name" value="ESRP"/>
</dbReference>
<dbReference type="PhylomeDB" id="R7QIY1"/>
<dbReference type="GO" id="GO:0000175">
    <property type="term" value="F:3'-5'-RNA exonuclease activity"/>
    <property type="evidence" value="ECO:0007669"/>
    <property type="project" value="InterPro"/>
</dbReference>
<dbReference type="SMART" id="SM00360">
    <property type="entry name" value="RRM"/>
    <property type="match status" value="2"/>
</dbReference>
<keyword evidence="2" id="KW-0507">mRNA processing</keyword>
<evidence type="ECO:0000259" key="8">
    <source>
        <dbReference type="PROSITE" id="PS50102"/>
    </source>
</evidence>
<feature type="compositionally biased region" description="Basic and acidic residues" evidence="7">
    <location>
        <begin position="612"/>
        <end position="621"/>
    </location>
</feature>
<dbReference type="OrthoDB" id="770at2759"/>
<dbReference type="InterPro" id="IPR035979">
    <property type="entry name" value="RBD_domain_sf"/>
</dbReference>
<dbReference type="SUPFAM" id="SSF53098">
    <property type="entry name" value="Ribonuclease H-like"/>
    <property type="match status" value="1"/>
</dbReference>
<evidence type="ECO:0000313" key="10">
    <source>
        <dbReference type="Proteomes" id="UP000012073"/>
    </source>
</evidence>
<feature type="region of interest" description="Disordered" evidence="7">
    <location>
        <begin position="604"/>
        <end position="641"/>
    </location>
</feature>
<reference evidence="10" key="1">
    <citation type="journal article" date="2013" name="Proc. Natl. Acad. Sci. U.S.A.">
        <title>Genome structure and metabolic features in the red seaweed Chondrus crispus shed light on evolution of the Archaeplastida.</title>
        <authorList>
            <person name="Collen J."/>
            <person name="Porcel B."/>
            <person name="Carre W."/>
            <person name="Ball S.G."/>
            <person name="Chaparro C."/>
            <person name="Tonon T."/>
            <person name="Barbeyron T."/>
            <person name="Michel G."/>
            <person name="Noel B."/>
            <person name="Valentin K."/>
            <person name="Elias M."/>
            <person name="Artiguenave F."/>
            <person name="Arun A."/>
            <person name="Aury J.M."/>
            <person name="Barbosa-Neto J.F."/>
            <person name="Bothwell J.H."/>
            <person name="Bouget F.Y."/>
            <person name="Brillet L."/>
            <person name="Cabello-Hurtado F."/>
            <person name="Capella-Gutierrez S."/>
            <person name="Charrier B."/>
            <person name="Cladiere L."/>
            <person name="Cock J.M."/>
            <person name="Coelho S.M."/>
            <person name="Colleoni C."/>
            <person name="Czjzek M."/>
            <person name="Da Silva C."/>
            <person name="Delage L."/>
            <person name="Denoeud F."/>
            <person name="Deschamps P."/>
            <person name="Dittami S.M."/>
            <person name="Gabaldon T."/>
            <person name="Gachon C.M."/>
            <person name="Groisillier A."/>
            <person name="Herve C."/>
            <person name="Jabbari K."/>
            <person name="Katinka M."/>
            <person name="Kloareg B."/>
            <person name="Kowalczyk N."/>
            <person name="Labadie K."/>
            <person name="Leblanc C."/>
            <person name="Lopez P.J."/>
            <person name="McLachlan D.H."/>
            <person name="Meslet-Cladiere L."/>
            <person name="Moustafa A."/>
            <person name="Nehr Z."/>
            <person name="Nyvall Collen P."/>
            <person name="Panaud O."/>
            <person name="Partensky F."/>
            <person name="Poulain J."/>
            <person name="Rensing S.A."/>
            <person name="Rousvoal S."/>
            <person name="Samson G."/>
            <person name="Symeonidi A."/>
            <person name="Weissenbach J."/>
            <person name="Zambounis A."/>
            <person name="Wincker P."/>
            <person name="Boyen C."/>
        </authorList>
    </citation>
    <scope>NUCLEOTIDE SEQUENCE [LARGE SCALE GENOMIC DNA]</scope>
    <source>
        <strain evidence="10">cv. Stackhouse</strain>
    </source>
</reference>
<dbReference type="RefSeq" id="XP_005717594.1">
    <property type="nucleotide sequence ID" value="XM_005717537.1"/>
</dbReference>
<feature type="compositionally biased region" description="Basic and acidic residues" evidence="7">
    <location>
        <begin position="735"/>
        <end position="744"/>
    </location>
</feature>
<feature type="region of interest" description="Disordered" evidence="7">
    <location>
        <begin position="25"/>
        <end position="45"/>
    </location>
</feature>
<dbReference type="Proteomes" id="UP000012073">
    <property type="component" value="Unassembled WGS sequence"/>
</dbReference>
<dbReference type="KEGG" id="ccp:CHC_T00005933001"/>
<evidence type="ECO:0000256" key="4">
    <source>
        <dbReference type="ARBA" id="ARBA00022884"/>
    </source>
</evidence>
<feature type="domain" description="RRM" evidence="8">
    <location>
        <begin position="761"/>
        <end position="836"/>
    </location>
</feature>
<dbReference type="Pfam" id="PF00076">
    <property type="entry name" value="RRM_1"/>
    <property type="match status" value="1"/>
</dbReference>
<feature type="compositionally biased region" description="Pro residues" evidence="7">
    <location>
        <begin position="29"/>
        <end position="42"/>
    </location>
</feature>
<dbReference type="CDD" id="cd00590">
    <property type="entry name" value="RRM_SF"/>
    <property type="match status" value="1"/>
</dbReference>
<keyword evidence="4 6" id="KW-0694">RNA-binding</keyword>
<dbReference type="EMBL" id="HG001864">
    <property type="protein sequence ID" value="CDF37723.1"/>
    <property type="molecule type" value="Genomic_DNA"/>
</dbReference>
<comment type="similarity">
    <text evidence="1">Belongs to the ESRP family.</text>
</comment>
<dbReference type="STRING" id="2769.R7QIY1"/>
<dbReference type="GO" id="GO:0008380">
    <property type="term" value="P:RNA splicing"/>
    <property type="evidence" value="ECO:0007669"/>
    <property type="project" value="UniProtKB-KW"/>
</dbReference>
<evidence type="ECO:0000313" key="9">
    <source>
        <dbReference type="EMBL" id="CDF37723.1"/>
    </source>
</evidence>
<evidence type="ECO:0000256" key="1">
    <source>
        <dbReference type="ARBA" id="ARBA00008866"/>
    </source>
</evidence>
<dbReference type="CDD" id="cd06133">
    <property type="entry name" value="ERI-1_3'hExo_like"/>
    <property type="match status" value="1"/>
</dbReference>
<sequence length="836" mass="89814">MTEVPTSVQRELQVPRTLAAPLHEATPSVPLPLSPSPPPSPISPSSSLSFLAHLLTCDHPTHPGRTSKRAMAASAAPPPLHSGLDYLVVLDLEAICDDPADSYHHEIVELPWLVFDLATNTPRDHKQIFIAPLWNANPNPPPDAVRGLGTDVVFADSLADAILHFDTYIYQSFVVAGKSFYLLTDGPWDLKDLLFVEAARKAVILAPYFRTYINLRADFQRCFPAAPPPTDRKTMFSYLNISTEPRASGLEECAALASVVQCLLQAGHVFSQPEFVSDYEWSTIPNRIPAVATPLASAVPVGGIIRLRGLPWTCIEQDIVEFLHGIAIVPAGIHFVRNAHGKATGEAFVQLDSAKGVSLALSRHKEMMGRRYIEVFKSSPVDMSNHLGRADARRYMNAAHIHSNKGLPSTSVMGQTPTQAYSSTASQSSQVSVGSSGVDYGPMSSFPPNATIGMMPSSNVASHNFSSGSSSLLSHPHGVSSRTVLDPASTIPLNHSSVIPAAAIGSSYIVKVVGLPKNTGADDLLPLFDDLEIVGTGIHIVTRGTNEIECTGEAYVELTSEAWAKKAITRSGATVIAATGINPGSPIPTGPVEIRRSSTAQLRAALAPQASAEEKVHEKQKDRGKRNGTGPKGTKGHKGSPVGTRYFLRIRIIDDKMRTEDVRKLFESFGTGDDDVKFIKSSTGNGNLPSGEKMQSKGRVARVTFRSKEARDTAMFSIEKGALGGQQVYLEDGGNDSRSHKPAIEKSSGGAADGSVEGGDRVVRMRGLPYTSTDEDIVQFFDGYTIAPGGISRGKDRHGRASGEAWVTFVSEEDAKNVVSTLDKAHMGSRYIELKF</sequence>
<dbReference type="PANTHER" id="PTHR13976">
    <property type="entry name" value="HETEROGENEOUS NUCLEAR RIBONUCLEOPROTEIN-RELATED"/>
    <property type="match status" value="1"/>
</dbReference>
<dbReference type="InterPro" id="IPR012337">
    <property type="entry name" value="RNaseH-like_sf"/>
</dbReference>
<dbReference type="PROSITE" id="PS50102">
    <property type="entry name" value="RRM"/>
    <property type="match status" value="1"/>
</dbReference>
<evidence type="ECO:0000256" key="2">
    <source>
        <dbReference type="ARBA" id="ARBA00022664"/>
    </source>
</evidence>
<dbReference type="GO" id="GO:0003723">
    <property type="term" value="F:RNA binding"/>
    <property type="evidence" value="ECO:0007669"/>
    <property type="project" value="UniProtKB-UniRule"/>
</dbReference>
<name>R7QIY1_CHOCR</name>
<accession>R7QIY1</accession>
<dbReference type="InterPro" id="IPR036397">
    <property type="entry name" value="RNaseH_sf"/>
</dbReference>
<gene>
    <name evidence="9" type="ORF">CHC_T00005933001</name>
</gene>
<dbReference type="SUPFAM" id="SSF54928">
    <property type="entry name" value="RNA-binding domain, RBD"/>
    <property type="match status" value="4"/>
</dbReference>
<proteinExistence type="inferred from homology"/>
<dbReference type="Gramene" id="CDF37723">
    <property type="protein sequence ID" value="CDF37723"/>
    <property type="gene ID" value="CHC_T00005933001"/>
</dbReference>
<keyword evidence="10" id="KW-1185">Reference proteome</keyword>
<evidence type="ECO:0000256" key="6">
    <source>
        <dbReference type="PROSITE-ProRule" id="PRU00176"/>
    </source>
</evidence>
<evidence type="ECO:0000256" key="5">
    <source>
        <dbReference type="ARBA" id="ARBA00023187"/>
    </source>
</evidence>
<evidence type="ECO:0000256" key="7">
    <source>
        <dbReference type="SAM" id="MobiDB-lite"/>
    </source>
</evidence>
<protein>
    <recommendedName>
        <fullName evidence="8">RRM domain-containing protein</fullName>
    </recommendedName>
</protein>
<dbReference type="Gene3D" id="3.30.420.10">
    <property type="entry name" value="Ribonuclease H-like superfamily/Ribonuclease H"/>
    <property type="match status" value="1"/>
</dbReference>